<dbReference type="STRING" id="1802630.A3H26_01280"/>
<proteinExistence type="predicted"/>
<protein>
    <submittedName>
        <fullName evidence="2">Uncharacterized protein</fullName>
    </submittedName>
</protein>
<feature type="region of interest" description="Disordered" evidence="1">
    <location>
        <begin position="31"/>
        <end position="56"/>
    </location>
</feature>
<organism evidence="2 3">
    <name type="scientific">candidate division WWE3 bacterium RIFCSPLOWO2_12_FULL_36_10</name>
    <dbReference type="NCBI Taxonomy" id="1802630"/>
    <lineage>
        <taxon>Bacteria</taxon>
        <taxon>Katanobacteria</taxon>
    </lineage>
</organism>
<sequence>MTDNLPGIPVQTPVESIIPEAEVIRAPEVQPAISPSDSTSSIAPSGQPLQQGQNAGDGIAGIVDLRTGHEELDSVSTIADDLTQAADKEEAEFIQGVEDEHNPAKPKI</sequence>
<comment type="caution">
    <text evidence="2">The sequence shown here is derived from an EMBL/GenBank/DDBJ whole genome shotgun (WGS) entry which is preliminary data.</text>
</comment>
<name>A0A1F4VJX7_UNCKA</name>
<reference evidence="2 3" key="1">
    <citation type="journal article" date="2016" name="Nat. Commun.">
        <title>Thousands of microbial genomes shed light on interconnected biogeochemical processes in an aquifer system.</title>
        <authorList>
            <person name="Anantharaman K."/>
            <person name="Brown C.T."/>
            <person name="Hug L.A."/>
            <person name="Sharon I."/>
            <person name="Castelle C.J."/>
            <person name="Probst A.J."/>
            <person name="Thomas B.C."/>
            <person name="Singh A."/>
            <person name="Wilkins M.J."/>
            <person name="Karaoz U."/>
            <person name="Brodie E.L."/>
            <person name="Williams K.H."/>
            <person name="Hubbard S.S."/>
            <person name="Banfield J.F."/>
        </authorList>
    </citation>
    <scope>NUCLEOTIDE SEQUENCE [LARGE SCALE GENOMIC DNA]</scope>
</reference>
<dbReference type="Proteomes" id="UP000177763">
    <property type="component" value="Unassembled WGS sequence"/>
</dbReference>
<accession>A0A1F4VJX7</accession>
<dbReference type="EMBL" id="MEVN01000012">
    <property type="protein sequence ID" value="OGC57479.1"/>
    <property type="molecule type" value="Genomic_DNA"/>
</dbReference>
<evidence type="ECO:0000256" key="1">
    <source>
        <dbReference type="SAM" id="MobiDB-lite"/>
    </source>
</evidence>
<evidence type="ECO:0000313" key="3">
    <source>
        <dbReference type="Proteomes" id="UP000177763"/>
    </source>
</evidence>
<evidence type="ECO:0000313" key="2">
    <source>
        <dbReference type="EMBL" id="OGC57479.1"/>
    </source>
</evidence>
<feature type="compositionally biased region" description="Low complexity" evidence="1">
    <location>
        <begin position="31"/>
        <end position="45"/>
    </location>
</feature>
<dbReference type="AlphaFoldDB" id="A0A1F4VJX7"/>
<gene>
    <name evidence="2" type="ORF">A3H26_01280</name>
</gene>